<dbReference type="InterPro" id="IPR003489">
    <property type="entry name" value="RHF/RaiA"/>
</dbReference>
<dbReference type="OrthoDB" id="9794975at2"/>
<dbReference type="KEGG" id="erz:ER308_06335"/>
<evidence type="ECO:0000256" key="1">
    <source>
        <dbReference type="ARBA" id="ARBA00022845"/>
    </source>
</evidence>
<comment type="subcellular location">
    <subcellularLocation>
        <location evidence="2">Cytoplasm</location>
    </subcellularLocation>
</comment>
<dbReference type="InterPro" id="IPR034694">
    <property type="entry name" value="HPF_long/plastid"/>
</dbReference>
<evidence type="ECO:0000256" key="3">
    <source>
        <dbReference type="SAM" id="MobiDB-lite"/>
    </source>
</evidence>
<sequence length="212" mass="23437">MDVIVKTKDCDVSERLKDDAVARVQHATRFFDRLLGIEMLFSEEQNPRIPEPAVVEITARTKGHHIRARGAGADHRGAVEAAVGRFERQLRKYKARLVDRRRKAGNAEPSSTEMLPPQLVEAANGDGPAEAGPSPESVAAEVEPSPRIVRHKQFEIGPMLPEEAALQLELLGHDFFFFTNSATGRENVLYRRRDGDLGLIEPAEQAAPEAQA</sequence>
<evidence type="ECO:0000313" key="6">
    <source>
        <dbReference type="Proteomes" id="UP000291469"/>
    </source>
</evidence>
<dbReference type="InterPro" id="IPR032528">
    <property type="entry name" value="Ribosom_S30AE_C"/>
</dbReference>
<feature type="region of interest" description="Disordered" evidence="3">
    <location>
        <begin position="101"/>
        <end position="143"/>
    </location>
</feature>
<name>A0A411YDA1_9ACTN</name>
<comment type="similarity">
    <text evidence="2">Belongs to the HPF/YfiA ribosome-associated protein family. Long HPF subfamily.</text>
</comment>
<dbReference type="PANTHER" id="PTHR33231:SF1">
    <property type="entry name" value="30S RIBOSOMAL PROTEIN"/>
    <property type="match status" value="1"/>
</dbReference>
<dbReference type="GO" id="GO:0043024">
    <property type="term" value="F:ribosomal small subunit binding"/>
    <property type="evidence" value="ECO:0007669"/>
    <property type="project" value="TreeGrafter"/>
</dbReference>
<evidence type="ECO:0000256" key="2">
    <source>
        <dbReference type="HAMAP-Rule" id="MF_00839"/>
    </source>
</evidence>
<dbReference type="AlphaFoldDB" id="A0A411YDA1"/>
<dbReference type="GO" id="GO:0045900">
    <property type="term" value="P:negative regulation of translational elongation"/>
    <property type="evidence" value="ECO:0007669"/>
    <property type="project" value="TreeGrafter"/>
</dbReference>
<keyword evidence="1 2" id="KW-0810">Translation regulation</keyword>
<dbReference type="Pfam" id="PF16321">
    <property type="entry name" value="Ribosom_S30AE_C"/>
    <property type="match status" value="1"/>
</dbReference>
<dbReference type="InterPro" id="IPR050574">
    <property type="entry name" value="HPF/YfiA_ribosome-assoc"/>
</dbReference>
<evidence type="ECO:0000259" key="4">
    <source>
        <dbReference type="Pfam" id="PF16321"/>
    </source>
</evidence>
<protein>
    <recommendedName>
        <fullName evidence="2">Ribosome hibernation promoting factor</fullName>
        <shortName evidence="2">HPF</shortName>
    </recommendedName>
</protein>
<dbReference type="EMBL" id="CP036402">
    <property type="protein sequence ID" value="QBI19194.1"/>
    <property type="molecule type" value="Genomic_DNA"/>
</dbReference>
<comment type="function">
    <text evidence="2">Required for dimerization of active 70S ribosomes into 100S ribosomes in stationary phase; 100S ribosomes are translationally inactive and sometimes present during exponential growth.</text>
</comment>
<dbReference type="Pfam" id="PF02482">
    <property type="entry name" value="Ribosomal_S30AE"/>
    <property type="match status" value="1"/>
</dbReference>
<keyword evidence="2" id="KW-0963">Cytoplasm</keyword>
<dbReference type="InterPro" id="IPR036567">
    <property type="entry name" value="RHF-like"/>
</dbReference>
<gene>
    <name evidence="5" type="primary">raiA</name>
    <name evidence="2" type="synonym">hpf</name>
    <name evidence="5" type="ORF">ER308_06335</name>
</gene>
<dbReference type="HAMAP" id="MF_00839">
    <property type="entry name" value="HPF"/>
    <property type="match status" value="1"/>
</dbReference>
<accession>A0A411YDA1</accession>
<dbReference type="GO" id="GO:0022627">
    <property type="term" value="C:cytosolic small ribosomal subunit"/>
    <property type="evidence" value="ECO:0007669"/>
    <property type="project" value="TreeGrafter"/>
</dbReference>
<dbReference type="RefSeq" id="WP_131154191.1">
    <property type="nucleotide sequence ID" value="NZ_CP036402.1"/>
</dbReference>
<reference evidence="5 6" key="1">
    <citation type="submission" date="2019-01" db="EMBL/GenBank/DDBJ databases">
        <title>Egibacter rhizosphaerae EGI 80759T.</title>
        <authorList>
            <person name="Chen D.-D."/>
            <person name="Tian Y."/>
            <person name="Jiao J.-Y."/>
            <person name="Zhang X.-T."/>
            <person name="Zhang Y.-G."/>
            <person name="Zhang Y."/>
            <person name="Xiao M."/>
            <person name="Shu W.-S."/>
            <person name="Li W.-J."/>
        </authorList>
    </citation>
    <scope>NUCLEOTIDE SEQUENCE [LARGE SCALE GENOMIC DNA]</scope>
    <source>
        <strain evidence="5 6">EGI 80759</strain>
    </source>
</reference>
<dbReference type="InterPro" id="IPR038416">
    <property type="entry name" value="Ribosom_S30AE_C_sf"/>
</dbReference>
<organism evidence="5 6">
    <name type="scientific">Egibacter rhizosphaerae</name>
    <dbReference type="NCBI Taxonomy" id="1670831"/>
    <lineage>
        <taxon>Bacteria</taxon>
        <taxon>Bacillati</taxon>
        <taxon>Actinomycetota</taxon>
        <taxon>Nitriliruptoria</taxon>
        <taxon>Egibacterales</taxon>
        <taxon>Egibacteraceae</taxon>
        <taxon>Egibacter</taxon>
    </lineage>
</organism>
<dbReference type="Gene3D" id="3.30.505.50">
    <property type="entry name" value="Sigma 54 modulation/S30EA ribosomal protein, C-terminal domain"/>
    <property type="match status" value="1"/>
</dbReference>
<keyword evidence="6" id="KW-1185">Reference proteome</keyword>
<proteinExistence type="inferred from homology"/>
<feature type="domain" description="Sigma 54 modulation/S30EA ribosomal protein C-terminal" evidence="4">
    <location>
        <begin position="145"/>
        <end position="199"/>
    </location>
</feature>
<dbReference type="Proteomes" id="UP000291469">
    <property type="component" value="Chromosome"/>
</dbReference>
<dbReference type="NCBIfam" id="TIGR00741">
    <property type="entry name" value="yfiA"/>
    <property type="match status" value="1"/>
</dbReference>
<evidence type="ECO:0000313" key="5">
    <source>
        <dbReference type="EMBL" id="QBI19194.1"/>
    </source>
</evidence>
<dbReference type="Gene3D" id="3.30.160.100">
    <property type="entry name" value="Ribosome hibernation promotion factor-like"/>
    <property type="match status" value="1"/>
</dbReference>
<dbReference type="CDD" id="cd00552">
    <property type="entry name" value="RaiA"/>
    <property type="match status" value="1"/>
</dbReference>
<dbReference type="SUPFAM" id="SSF69754">
    <property type="entry name" value="Ribosome binding protein Y (YfiA homologue)"/>
    <property type="match status" value="1"/>
</dbReference>
<comment type="subunit">
    <text evidence="2">Interacts with 100S ribosomes.</text>
</comment>
<dbReference type="PANTHER" id="PTHR33231">
    <property type="entry name" value="30S RIBOSOMAL PROTEIN"/>
    <property type="match status" value="1"/>
</dbReference>